<keyword evidence="7" id="KW-1185">Reference proteome</keyword>
<dbReference type="InterPro" id="IPR054564">
    <property type="entry name" value="Gp18_domIII_N"/>
</dbReference>
<dbReference type="InterPro" id="IPR035326">
    <property type="entry name" value="Beta_sandwich_Seath"/>
</dbReference>
<feature type="domain" description="Phage tail sheath protein-like beta-sandwich" evidence="3">
    <location>
        <begin position="91"/>
        <end position="180"/>
    </location>
</feature>
<feature type="domain" description="Tail sheath protein subtilisin-like" evidence="2">
    <location>
        <begin position="181"/>
        <end position="329"/>
    </location>
</feature>
<dbReference type="Pfam" id="PF17482">
    <property type="entry name" value="Phage_sheath_1C"/>
    <property type="match status" value="1"/>
</dbReference>
<protein>
    <submittedName>
        <fullName evidence="6">Phage tail sheath protein</fullName>
    </submittedName>
</protein>
<comment type="caution">
    <text evidence="6">The sequence shown here is derived from an EMBL/GenBank/DDBJ whole genome shotgun (WGS) entry which is preliminary data.</text>
</comment>
<comment type="similarity">
    <text evidence="1">Belongs to the myoviridae tail sheath protein family.</text>
</comment>
<evidence type="ECO:0000259" key="4">
    <source>
        <dbReference type="Pfam" id="PF17482"/>
    </source>
</evidence>
<dbReference type="Gene3D" id="3.30.1490.360">
    <property type="match status" value="1"/>
</dbReference>
<evidence type="ECO:0000259" key="3">
    <source>
        <dbReference type="Pfam" id="PF17481"/>
    </source>
</evidence>
<dbReference type="Gene3D" id="3.30.1370.220">
    <property type="match status" value="1"/>
</dbReference>
<feature type="domain" description="Tail sheath protein C-terminal" evidence="4">
    <location>
        <begin position="337"/>
        <end position="438"/>
    </location>
</feature>
<proteinExistence type="inferred from homology"/>
<organism evidence="6 7">
    <name type="scientific">Cytobacillus praedii</name>
    <dbReference type="NCBI Taxonomy" id="1742358"/>
    <lineage>
        <taxon>Bacteria</taxon>
        <taxon>Bacillati</taxon>
        <taxon>Bacillota</taxon>
        <taxon>Bacilli</taxon>
        <taxon>Bacillales</taxon>
        <taxon>Bacillaceae</taxon>
        <taxon>Cytobacillus</taxon>
    </lineage>
</organism>
<dbReference type="Gene3D" id="3.30.360.90">
    <property type="match status" value="1"/>
</dbReference>
<dbReference type="EMBL" id="SJTH01000011">
    <property type="protein sequence ID" value="TCJ04097.1"/>
    <property type="molecule type" value="Genomic_DNA"/>
</dbReference>
<feature type="domain" description="Tail sheath protein Gp18-like" evidence="5">
    <location>
        <begin position="33"/>
        <end position="90"/>
    </location>
</feature>
<dbReference type="STRING" id="1742358.GCA_001439605_03224"/>
<evidence type="ECO:0000313" key="6">
    <source>
        <dbReference type="EMBL" id="TCJ04097.1"/>
    </source>
</evidence>
<dbReference type="Pfam" id="PF22671">
    <property type="entry name" value="Gp18_domIII_N"/>
    <property type="match status" value="1"/>
</dbReference>
<dbReference type="AlphaFoldDB" id="A0A4V2NUE3"/>
<dbReference type="Proteomes" id="UP000293846">
    <property type="component" value="Unassembled WGS sequence"/>
</dbReference>
<dbReference type="InterPro" id="IPR020287">
    <property type="entry name" value="Tail_sheath_C"/>
</dbReference>
<reference evidence="6 7" key="1">
    <citation type="submission" date="2019-03" db="EMBL/GenBank/DDBJ databases">
        <authorList>
            <person name="Jensen L."/>
            <person name="Storgaard J."/>
            <person name="Sulaj E."/>
            <person name="Schramm A."/>
            <person name="Marshall I.P.G."/>
        </authorList>
    </citation>
    <scope>NUCLEOTIDE SEQUENCE [LARGE SCALE GENOMIC DNA]</scope>
    <source>
        <strain evidence="6 7">2017H2G3</strain>
    </source>
</reference>
<sequence length="438" mass="47794">MAGGTYTAMNKVRPGVYINFESEPKPLGSLGERGIVTFAIPLSWGVEKEVFEIEAGENVRAKLGYSITDPELLFVREALKRASKVLLYRLNKGTKATATADSLTISAKYSGVRGNDISIAVQKNIDDATKYDVQTLVEGAEMDLQTVESIEQLLSNDWVTFSGTGVLTETAGISLANGSDGTATNQDHLDYLSAIEVFEFNTIGLTAADTMLKSLYSSFVNRLRSDEGVKVQLVVENYPIADGEGVISVKNGVILSDGTALSANQAVAWVAGATAAADVNESLTYQAYDDAVDAEPRYTNSQIEAALKNGEFVFVQSNGLAMVEQDINTLKSFSPKKGKHFSKNRVIRVLDGINQDIKRIFEKFYIGKVDNNADGRNLLRNELNNYLLMLQNLNAIQNFDAQKDVTIQAGSDSDSVYVEVNVQPVDSIEKIYMKVQVK</sequence>
<dbReference type="InterPro" id="IPR035089">
    <property type="entry name" value="Phage_sheath_subtilisin"/>
</dbReference>
<evidence type="ECO:0000313" key="7">
    <source>
        <dbReference type="Proteomes" id="UP000293846"/>
    </source>
</evidence>
<dbReference type="OrthoDB" id="89060at2"/>
<dbReference type="Pfam" id="PF04984">
    <property type="entry name" value="Phage_sheath_1"/>
    <property type="match status" value="1"/>
</dbReference>
<evidence type="ECO:0000256" key="1">
    <source>
        <dbReference type="ARBA" id="ARBA00008005"/>
    </source>
</evidence>
<gene>
    <name evidence="6" type="ORF">E0Y62_11680</name>
</gene>
<dbReference type="Pfam" id="PF17481">
    <property type="entry name" value="Phage_sheath_domII"/>
    <property type="match status" value="1"/>
</dbReference>
<evidence type="ECO:0000259" key="5">
    <source>
        <dbReference type="Pfam" id="PF22671"/>
    </source>
</evidence>
<accession>A0A4V2NUE3</accession>
<name>A0A4V2NUE3_9BACI</name>
<dbReference type="Gene3D" id="3.40.50.11790">
    <property type="match status" value="1"/>
</dbReference>
<evidence type="ECO:0000259" key="2">
    <source>
        <dbReference type="Pfam" id="PF04984"/>
    </source>
</evidence>
<dbReference type="Gene3D" id="2.60.40.4290">
    <property type="match status" value="1"/>
</dbReference>
<dbReference type="RefSeq" id="WP_131236928.1">
    <property type="nucleotide sequence ID" value="NZ_SJTH01000011.1"/>
</dbReference>